<dbReference type="PRINTS" id="PR00420">
    <property type="entry name" value="RNGMNOXGNASE"/>
</dbReference>
<dbReference type="Gene3D" id="3.40.30.120">
    <property type="match status" value="1"/>
</dbReference>
<feature type="region of interest" description="Disordered" evidence="4">
    <location>
        <begin position="495"/>
        <end position="517"/>
    </location>
</feature>
<keyword evidence="6" id="KW-0503">Monooxygenase</keyword>
<evidence type="ECO:0000313" key="6">
    <source>
        <dbReference type="EMBL" id="WXB15326.1"/>
    </source>
</evidence>
<feature type="domain" description="FAD-binding" evidence="5">
    <location>
        <begin position="5"/>
        <end position="336"/>
    </location>
</feature>
<accession>A0ABZ2M1W1</accession>
<dbReference type="Pfam" id="PF21274">
    <property type="entry name" value="Rng_hyd_C"/>
    <property type="match status" value="1"/>
</dbReference>
<evidence type="ECO:0000256" key="4">
    <source>
        <dbReference type="SAM" id="MobiDB-lite"/>
    </source>
</evidence>
<evidence type="ECO:0000256" key="2">
    <source>
        <dbReference type="ARBA" id="ARBA00022630"/>
    </source>
</evidence>
<keyword evidence="2" id="KW-0285">Flavoprotein</keyword>
<dbReference type="SUPFAM" id="SSF51905">
    <property type="entry name" value="FAD/NAD(P)-binding domain"/>
    <property type="match status" value="1"/>
</dbReference>
<evidence type="ECO:0000256" key="1">
    <source>
        <dbReference type="ARBA" id="ARBA00001974"/>
    </source>
</evidence>
<evidence type="ECO:0000313" key="7">
    <source>
        <dbReference type="Proteomes" id="UP001370348"/>
    </source>
</evidence>
<dbReference type="PANTHER" id="PTHR43004">
    <property type="entry name" value="TRK SYSTEM POTASSIUM UPTAKE PROTEIN"/>
    <property type="match status" value="1"/>
</dbReference>
<dbReference type="Gene3D" id="3.30.70.2450">
    <property type="match status" value="1"/>
</dbReference>
<dbReference type="Proteomes" id="UP001370348">
    <property type="component" value="Chromosome"/>
</dbReference>
<protein>
    <submittedName>
        <fullName evidence="6">FAD-dependent monooxygenase</fullName>
    </submittedName>
</protein>
<dbReference type="InterPro" id="IPR036188">
    <property type="entry name" value="FAD/NAD-bd_sf"/>
</dbReference>
<dbReference type="InterPro" id="IPR002938">
    <property type="entry name" value="FAD-bd"/>
</dbReference>
<dbReference type="PANTHER" id="PTHR43004:SF19">
    <property type="entry name" value="BINDING MONOOXYGENASE, PUTATIVE (JCVI)-RELATED"/>
    <property type="match status" value="1"/>
</dbReference>
<keyword evidence="3" id="KW-0274">FAD</keyword>
<dbReference type="InterPro" id="IPR050641">
    <property type="entry name" value="RIFMO-like"/>
</dbReference>
<dbReference type="RefSeq" id="WP_394824953.1">
    <property type="nucleotide sequence ID" value="NZ_CP089984.1"/>
</dbReference>
<evidence type="ECO:0000256" key="3">
    <source>
        <dbReference type="ARBA" id="ARBA00022827"/>
    </source>
</evidence>
<name>A0ABZ2M1W1_9BACT</name>
<dbReference type="EMBL" id="CP089984">
    <property type="protein sequence ID" value="WXB15326.1"/>
    <property type="molecule type" value="Genomic_DNA"/>
</dbReference>
<comment type="cofactor">
    <cofactor evidence="1">
        <name>FAD</name>
        <dbReference type="ChEBI" id="CHEBI:57692"/>
    </cofactor>
</comment>
<sequence>MAGEPVVVVGAGPVGLMLAGELRLGGAEVIVLEKLRAPMTESRASTLHARTMELLDSRGLLEEVGAPPNEIMGHFGGIPLDLTLPSPYPGQWKVAQTRLESILQGWALGLGADLRRGHELTGLVAGLENVTWEAVGPHGPVRGTAPYVVGCDGESSRVRSLVGADFPSKAGSRGPESPRLLLRADVAGIDIPNRRFQRLENGLAIAARRGDGITRVMVHEFGRTTEPVDGHAGFADVAGAWMRVTGEDLRSGTPLWVNAFSDASRQVARYREGRVFFAGDAAHQQMPIGGQALNLGLHDAVNLGWKLALAARGRASPELLDTYHRERYAVGDSVLSNIRAQAMLLLGGPEVEPLRSILAKLMEHEPVRTELASRISGLDIRYEVGPGPYPLRGARMPHRLLRTAAGTTTSTALLRAGRGALLVFTDDSSARELEAAAAPWAARIDVVRARIETEHPPLGTDAVLVRPDGYVLWARSEASDPIDLIAALRRWFGAPEAASRAGKPSPAGLERTRDHRP</sequence>
<evidence type="ECO:0000259" key="5">
    <source>
        <dbReference type="Pfam" id="PF01494"/>
    </source>
</evidence>
<dbReference type="Pfam" id="PF01494">
    <property type="entry name" value="FAD_binding_3"/>
    <property type="match status" value="1"/>
</dbReference>
<keyword evidence="7" id="KW-1185">Reference proteome</keyword>
<organism evidence="6 7">
    <name type="scientific">Pendulispora albinea</name>
    <dbReference type="NCBI Taxonomy" id="2741071"/>
    <lineage>
        <taxon>Bacteria</taxon>
        <taxon>Pseudomonadati</taxon>
        <taxon>Myxococcota</taxon>
        <taxon>Myxococcia</taxon>
        <taxon>Myxococcales</taxon>
        <taxon>Sorangiineae</taxon>
        <taxon>Pendulisporaceae</taxon>
        <taxon>Pendulispora</taxon>
    </lineage>
</organism>
<gene>
    <name evidence="6" type="ORF">LZC94_46840</name>
</gene>
<dbReference type="Gene3D" id="3.50.50.60">
    <property type="entry name" value="FAD/NAD(P)-binding domain"/>
    <property type="match status" value="1"/>
</dbReference>
<proteinExistence type="predicted"/>
<keyword evidence="6" id="KW-0560">Oxidoreductase</keyword>
<dbReference type="GO" id="GO:0004497">
    <property type="term" value="F:monooxygenase activity"/>
    <property type="evidence" value="ECO:0007669"/>
    <property type="project" value="UniProtKB-KW"/>
</dbReference>
<reference evidence="6 7" key="1">
    <citation type="submission" date="2021-12" db="EMBL/GenBank/DDBJ databases">
        <title>Discovery of the Pendulisporaceae a myxobacterial family with distinct sporulation behavior and unique specialized metabolism.</title>
        <authorList>
            <person name="Garcia R."/>
            <person name="Popoff A."/>
            <person name="Bader C.D."/>
            <person name="Loehr J."/>
            <person name="Walesch S."/>
            <person name="Walt C."/>
            <person name="Boldt J."/>
            <person name="Bunk B."/>
            <person name="Haeckl F.J.F.P.J."/>
            <person name="Gunesch A.P."/>
            <person name="Birkelbach J."/>
            <person name="Nuebel U."/>
            <person name="Pietschmann T."/>
            <person name="Bach T."/>
            <person name="Mueller R."/>
        </authorList>
    </citation>
    <scope>NUCLEOTIDE SEQUENCE [LARGE SCALE GENOMIC DNA]</scope>
    <source>
        <strain evidence="6 7">MSr11954</strain>
    </source>
</reference>